<evidence type="ECO:0000259" key="2">
    <source>
        <dbReference type="Pfam" id="PF13193"/>
    </source>
</evidence>
<dbReference type="GO" id="GO:0043041">
    <property type="term" value="P:amino acid activation for nonribosomal peptide biosynthetic process"/>
    <property type="evidence" value="ECO:0007669"/>
    <property type="project" value="TreeGrafter"/>
</dbReference>
<evidence type="ECO:0008006" key="6">
    <source>
        <dbReference type="Google" id="ProtNLM"/>
    </source>
</evidence>
<dbReference type="CDD" id="cd05930">
    <property type="entry name" value="A_NRPS"/>
    <property type="match status" value="1"/>
</dbReference>
<reference evidence="3" key="5">
    <citation type="submission" date="2020-09" db="EMBL/GenBank/DDBJ databases">
        <authorList>
            <person name="Sun Q."/>
            <person name="Ohkuma M."/>
        </authorList>
    </citation>
    <scope>NUCLEOTIDE SEQUENCE</scope>
    <source>
        <strain evidence="3">JCM 4434</strain>
    </source>
</reference>
<accession>A0A1E7MX27</accession>
<dbReference type="Pfam" id="PF00501">
    <property type="entry name" value="AMP-binding"/>
    <property type="match status" value="1"/>
</dbReference>
<dbReference type="InterPro" id="IPR042099">
    <property type="entry name" value="ANL_N_sf"/>
</dbReference>
<dbReference type="InterPro" id="IPR045851">
    <property type="entry name" value="AMP-bd_C_sf"/>
</dbReference>
<dbReference type="GO" id="GO:0044550">
    <property type="term" value="P:secondary metabolite biosynthetic process"/>
    <property type="evidence" value="ECO:0007669"/>
    <property type="project" value="TreeGrafter"/>
</dbReference>
<feature type="domain" description="AMP-binding enzyme C-terminal" evidence="2">
    <location>
        <begin position="394"/>
        <end position="467"/>
    </location>
</feature>
<feature type="domain" description="AMP-dependent synthetase/ligase" evidence="1">
    <location>
        <begin position="31"/>
        <end position="352"/>
    </location>
</feature>
<dbReference type="Proteomes" id="UP000610124">
    <property type="component" value="Unassembled WGS sequence"/>
</dbReference>
<dbReference type="EMBL" id="JPRF03000076">
    <property type="protein sequence ID" value="OEV32974.1"/>
    <property type="molecule type" value="Genomic_DNA"/>
</dbReference>
<reference evidence="4" key="4">
    <citation type="submission" date="2016-08" db="EMBL/GenBank/DDBJ databases">
        <title>Sequencing, Assembly and Comparative Genomics of S. aureofaciens ATCC 10762.</title>
        <authorList>
            <person name="Gradnigo J.S."/>
            <person name="Johnson N."/>
            <person name="Somerville G.A."/>
        </authorList>
    </citation>
    <scope>NUCLEOTIDE SEQUENCE [LARGE SCALE GENOMIC DNA]</scope>
    <source>
        <strain evidence="4">ATCC 10762</strain>
    </source>
</reference>
<keyword evidence="5" id="KW-1185">Reference proteome</keyword>
<evidence type="ECO:0000313" key="4">
    <source>
        <dbReference type="EMBL" id="OEV32974.1"/>
    </source>
</evidence>
<dbReference type="GO" id="GO:0005737">
    <property type="term" value="C:cytoplasm"/>
    <property type="evidence" value="ECO:0007669"/>
    <property type="project" value="TreeGrafter"/>
</dbReference>
<organism evidence="4 5">
    <name type="scientific">Kitasatospora aureofaciens</name>
    <name type="common">Streptomyces aureofaciens</name>
    <dbReference type="NCBI Taxonomy" id="1894"/>
    <lineage>
        <taxon>Bacteria</taxon>
        <taxon>Bacillati</taxon>
        <taxon>Actinomycetota</taxon>
        <taxon>Actinomycetes</taxon>
        <taxon>Kitasatosporales</taxon>
        <taxon>Streptomycetaceae</taxon>
        <taxon>Kitasatospora</taxon>
    </lineage>
</organism>
<protein>
    <recommendedName>
        <fullName evidence="6">Peptide synthetase</fullName>
    </recommendedName>
</protein>
<dbReference type="InterPro" id="IPR000873">
    <property type="entry name" value="AMP-dep_synth/lig_dom"/>
</dbReference>
<dbReference type="KEGG" id="kau:B6264_22955"/>
<evidence type="ECO:0000313" key="3">
    <source>
        <dbReference type="EMBL" id="GGU54947.1"/>
    </source>
</evidence>
<dbReference type="PANTHER" id="PTHR45527">
    <property type="entry name" value="NONRIBOSOMAL PEPTIDE SYNTHETASE"/>
    <property type="match status" value="1"/>
</dbReference>
<dbReference type="InterPro" id="IPR025110">
    <property type="entry name" value="AMP-bd_C"/>
</dbReference>
<dbReference type="Gene3D" id="3.40.50.12780">
    <property type="entry name" value="N-terminal domain of ligase-like"/>
    <property type="match status" value="1"/>
</dbReference>
<name>A0A1E7MX27_KITAU</name>
<dbReference type="Proteomes" id="UP000037395">
    <property type="component" value="Unassembled WGS sequence"/>
</dbReference>
<evidence type="ECO:0000259" key="1">
    <source>
        <dbReference type="Pfam" id="PF00501"/>
    </source>
</evidence>
<accession>A0A8H9HDM6</accession>
<reference evidence="3" key="1">
    <citation type="journal article" date="2014" name="Int. J. Syst. Evol. Microbiol.">
        <title>Complete genome sequence of Corynebacterium casei LMG S-19264T (=DSM 44701T), isolated from a smear-ripened cheese.</title>
        <authorList>
            <consortium name="US DOE Joint Genome Institute (JGI-PGF)"/>
            <person name="Walter F."/>
            <person name="Albersmeier A."/>
            <person name="Kalinowski J."/>
            <person name="Ruckert C."/>
        </authorList>
    </citation>
    <scope>NUCLEOTIDE SEQUENCE</scope>
    <source>
        <strain evidence="3">JCM 4434</strain>
    </source>
</reference>
<comment type="caution">
    <text evidence="4">The sequence shown here is derived from an EMBL/GenBank/DDBJ whole genome shotgun (WGS) entry which is preliminary data.</text>
</comment>
<gene>
    <name evidence="3" type="ORF">GCM10010502_01370</name>
    <name evidence="4" type="ORF">HS99_0013925</name>
</gene>
<dbReference type="Pfam" id="PF13193">
    <property type="entry name" value="AMP-binding_C"/>
    <property type="match status" value="1"/>
</dbReference>
<dbReference type="AlphaFoldDB" id="A0A1E7MX27"/>
<proteinExistence type="predicted"/>
<dbReference type="OrthoDB" id="3860469at2"/>
<dbReference type="EMBL" id="BMUB01000001">
    <property type="protein sequence ID" value="GGU54947.1"/>
    <property type="molecule type" value="Genomic_DNA"/>
</dbReference>
<dbReference type="SUPFAM" id="SSF56801">
    <property type="entry name" value="Acetyl-CoA synthetase-like"/>
    <property type="match status" value="1"/>
</dbReference>
<dbReference type="PANTHER" id="PTHR45527:SF1">
    <property type="entry name" value="FATTY ACID SYNTHASE"/>
    <property type="match status" value="1"/>
</dbReference>
<reference evidence="5" key="3">
    <citation type="submission" date="2016-08" db="EMBL/GenBank/DDBJ databases">
        <title>Sequencing, assembly and comparative genomics of S. aureofaciens ATCC 10762.</title>
        <authorList>
            <person name="Gradnigo J.S."/>
            <person name="Johnson N."/>
            <person name="Somerville G.A."/>
        </authorList>
    </citation>
    <scope>NUCLEOTIDE SEQUENCE [LARGE SCALE GENOMIC DNA]</scope>
    <source>
        <strain evidence="5">ATCC 10762 / DSM 40127 / CCM 3239 / JCM 4008 / LMG 5968 / NBRC 12843 / NCIMB 8234 / A-377</strain>
    </source>
</reference>
<dbReference type="GO" id="GO:0031177">
    <property type="term" value="F:phosphopantetheine binding"/>
    <property type="evidence" value="ECO:0007669"/>
    <property type="project" value="TreeGrafter"/>
</dbReference>
<sequence>MTHWVPDLPVVPLHAPPHILDLIEPFRAQGTAVVDGEGSLGYAELDERSAVIATALRAAGVEPDSPVVVHARLSRWAVVGMLGVLRAGARYVPVDAGFPVARQRYIAEASGARFSVSEPGLGIRLDNLRTVQADAEGSRGETVRGTLAYTCFTSGSTGRPKGVTISASALAASTAARLEYYPTPVSTFLLCSSISFDSSVAGIYWTLACGGRLVIPSDRPADLLAVGRAAQEYRASHLLMLPSLYDIALRGGLAERAGALSTVIVAGEACPPDLVQRHFDALPRTRLYNEYGPTECTVWSAVHECTRADADLSDVPIGRAVPGTRLYVRSADGAAVPTGEPGELHIGGPGLAELGSDLYRTGDIVSVTAEAELRFHGRADHQLKLGGMRVDRSEIEQALRTHPDVEAAAVGVCSVQGRKKLVGFVSPTNGEVDQRTLRAHLIERLPAVAVPSRIVPLSRLPVLPNGKLDHGAIDQLAYDALPQKN</sequence>
<reference evidence="4 5" key="2">
    <citation type="submission" date="2014-07" db="EMBL/GenBank/DDBJ databases">
        <authorList>
            <person name="Zhang J.E."/>
            <person name="Yang H."/>
            <person name="Guo J."/>
            <person name="Deng Z."/>
            <person name="Luo H."/>
            <person name="Luo M."/>
            <person name="Zhao B."/>
        </authorList>
    </citation>
    <scope>NUCLEOTIDE SEQUENCE [LARGE SCALE GENOMIC DNA]</scope>
    <source>
        <strain evidence="4">ATCC 10762</strain>
        <strain evidence="5">ATCC 10762 / DSM 40127 / CCM 3239 / JCM 4008 / LMG 5968 / NBRC 12843 / NCIMB 8234 / A-377</strain>
    </source>
</reference>
<dbReference type="Gene3D" id="3.30.300.30">
    <property type="match status" value="1"/>
</dbReference>
<evidence type="ECO:0000313" key="5">
    <source>
        <dbReference type="Proteomes" id="UP000037395"/>
    </source>
</evidence>